<gene>
    <name evidence="2" type="ORF">D9613_000910</name>
</gene>
<keyword evidence="3" id="KW-1185">Reference proteome</keyword>
<evidence type="ECO:0000259" key="1">
    <source>
        <dbReference type="Pfam" id="PF12146"/>
    </source>
</evidence>
<comment type="caution">
    <text evidence="2">The sequence shown here is derived from an EMBL/GenBank/DDBJ whole genome shotgun (WGS) entry which is preliminary data.</text>
</comment>
<feature type="domain" description="Serine aminopeptidase S33" evidence="1">
    <location>
        <begin position="62"/>
        <end position="317"/>
    </location>
</feature>
<dbReference type="SUPFAM" id="SSF53474">
    <property type="entry name" value="alpha/beta-Hydrolases"/>
    <property type="match status" value="1"/>
</dbReference>
<protein>
    <recommendedName>
        <fullName evidence="1">Serine aminopeptidase S33 domain-containing protein</fullName>
    </recommendedName>
</protein>
<dbReference type="InterPro" id="IPR051044">
    <property type="entry name" value="MAG_DAG_Lipase"/>
</dbReference>
<sequence length="374" mass="40510">MNYFRRGTLSALVNCTRSKPHTSSSTRLISTSMSGSLYSEAWLTGAGSTEFYTRTYTPKDSPPKAAIVFVHGFAEHIGRYTHFHPQLAAKGVSVFAFDQRGFGLTAQDTTGKKSKSSSYGKTSIKEQMSDIAWAVEHAKKTFANTPMFLMGHSMGGGEVLWFGTQGENGPHKSTLDSLSGIIATSPMILQTTPVSKVTRWVGGKLSVVLPTTLIPTPLNESDLSHDPNVGATYAKDPLVRLQGTLKGVNDMMSSGEALVKSAYSKWAKNTPVLIIHGTEDKVTSCQASKDFYEKIPATKKKLSLFEGGYHELQNEPDGVQEKLANEIITFIEEHSAQATTRVPDAEVTEQAAETMVTAQASTEPGTADFVKAKM</sequence>
<reference evidence="2 3" key="1">
    <citation type="submission" date="2019-12" db="EMBL/GenBank/DDBJ databases">
        <authorList>
            <person name="Floudas D."/>
            <person name="Bentzer J."/>
            <person name="Ahren D."/>
            <person name="Johansson T."/>
            <person name="Persson P."/>
            <person name="Tunlid A."/>
        </authorList>
    </citation>
    <scope>NUCLEOTIDE SEQUENCE [LARGE SCALE GENOMIC DNA]</scope>
    <source>
        <strain evidence="2 3">CBS 102.39</strain>
    </source>
</reference>
<dbReference type="EMBL" id="JAACJL010000015">
    <property type="protein sequence ID" value="KAF4620954.1"/>
    <property type="molecule type" value="Genomic_DNA"/>
</dbReference>
<evidence type="ECO:0000313" key="3">
    <source>
        <dbReference type="Proteomes" id="UP000521872"/>
    </source>
</evidence>
<dbReference type="InterPro" id="IPR022742">
    <property type="entry name" value="Hydrolase_4"/>
</dbReference>
<dbReference type="Pfam" id="PF12146">
    <property type="entry name" value="Hydrolase_4"/>
    <property type="match status" value="1"/>
</dbReference>
<dbReference type="Gene3D" id="3.40.50.1820">
    <property type="entry name" value="alpha/beta hydrolase"/>
    <property type="match status" value="1"/>
</dbReference>
<name>A0A8H4VUZ9_9AGAR</name>
<dbReference type="PANTHER" id="PTHR11614">
    <property type="entry name" value="PHOSPHOLIPASE-RELATED"/>
    <property type="match status" value="1"/>
</dbReference>
<dbReference type="AlphaFoldDB" id="A0A8H4VUZ9"/>
<accession>A0A8H4VUZ9</accession>
<dbReference type="InterPro" id="IPR029058">
    <property type="entry name" value="AB_hydrolase_fold"/>
</dbReference>
<organism evidence="2 3">
    <name type="scientific">Agrocybe pediades</name>
    <dbReference type="NCBI Taxonomy" id="84607"/>
    <lineage>
        <taxon>Eukaryota</taxon>
        <taxon>Fungi</taxon>
        <taxon>Dikarya</taxon>
        <taxon>Basidiomycota</taxon>
        <taxon>Agaricomycotina</taxon>
        <taxon>Agaricomycetes</taxon>
        <taxon>Agaricomycetidae</taxon>
        <taxon>Agaricales</taxon>
        <taxon>Agaricineae</taxon>
        <taxon>Strophariaceae</taxon>
        <taxon>Agrocybe</taxon>
    </lineage>
</organism>
<evidence type="ECO:0000313" key="2">
    <source>
        <dbReference type="EMBL" id="KAF4620954.1"/>
    </source>
</evidence>
<dbReference type="Proteomes" id="UP000521872">
    <property type="component" value="Unassembled WGS sequence"/>
</dbReference>
<proteinExistence type="predicted"/>